<evidence type="ECO:0000313" key="1">
    <source>
        <dbReference type="EMBL" id="KKL04924.1"/>
    </source>
</evidence>
<sequence length="85" mass="10149">MNQNTMCIACMSGRDRTQSKIKVNGKYPLIIVPLIQHHVRYDPELVAYVHFTCHQIIHNPEDDRYKHLIQYQEGDSKEYYDKKKL</sequence>
<accession>A0A0F9A5U0</accession>
<gene>
    <name evidence="1" type="ORF">LCGC14_2611210</name>
</gene>
<dbReference type="EMBL" id="LAZR01044332">
    <property type="protein sequence ID" value="KKL04924.1"/>
    <property type="molecule type" value="Genomic_DNA"/>
</dbReference>
<organism evidence="1">
    <name type="scientific">marine sediment metagenome</name>
    <dbReference type="NCBI Taxonomy" id="412755"/>
    <lineage>
        <taxon>unclassified sequences</taxon>
        <taxon>metagenomes</taxon>
        <taxon>ecological metagenomes</taxon>
    </lineage>
</organism>
<name>A0A0F9A5U0_9ZZZZ</name>
<comment type="caution">
    <text evidence="1">The sequence shown here is derived from an EMBL/GenBank/DDBJ whole genome shotgun (WGS) entry which is preliminary data.</text>
</comment>
<proteinExistence type="predicted"/>
<protein>
    <submittedName>
        <fullName evidence="1">Uncharacterized protein</fullName>
    </submittedName>
</protein>
<reference evidence="1" key="1">
    <citation type="journal article" date="2015" name="Nature">
        <title>Complex archaea that bridge the gap between prokaryotes and eukaryotes.</title>
        <authorList>
            <person name="Spang A."/>
            <person name="Saw J.H."/>
            <person name="Jorgensen S.L."/>
            <person name="Zaremba-Niedzwiedzka K."/>
            <person name="Martijn J."/>
            <person name="Lind A.E."/>
            <person name="van Eijk R."/>
            <person name="Schleper C."/>
            <person name="Guy L."/>
            <person name="Ettema T.J."/>
        </authorList>
    </citation>
    <scope>NUCLEOTIDE SEQUENCE</scope>
</reference>
<dbReference type="AlphaFoldDB" id="A0A0F9A5U0"/>